<comment type="caution">
    <text evidence="2">The sequence shown here is derived from an EMBL/GenBank/DDBJ whole genome shotgun (WGS) entry which is preliminary data.</text>
</comment>
<evidence type="ECO:0000259" key="1">
    <source>
        <dbReference type="PROSITE" id="PS50048"/>
    </source>
</evidence>
<name>V2XNU9_MONRO</name>
<dbReference type="AlphaFoldDB" id="V2XNU9"/>
<keyword evidence="3" id="KW-1185">Reference proteome</keyword>
<dbReference type="SUPFAM" id="SSF57701">
    <property type="entry name" value="Zn2/Cys6 DNA-binding domain"/>
    <property type="match status" value="1"/>
</dbReference>
<dbReference type="InterPro" id="IPR036864">
    <property type="entry name" value="Zn2-C6_fun-type_DNA-bd_sf"/>
</dbReference>
<dbReference type="CDD" id="cd00067">
    <property type="entry name" value="GAL4"/>
    <property type="match status" value="1"/>
</dbReference>
<dbReference type="PROSITE" id="PS00463">
    <property type="entry name" value="ZN2_CY6_FUNGAL_1"/>
    <property type="match status" value="1"/>
</dbReference>
<protein>
    <recommendedName>
        <fullName evidence="1">Zn(2)-C6 fungal-type domain-containing protein</fullName>
    </recommendedName>
</protein>
<dbReference type="Pfam" id="PF00172">
    <property type="entry name" value="Zn_clus"/>
    <property type="match status" value="1"/>
</dbReference>
<feature type="domain" description="Zn(2)-C6 fungal-type" evidence="1">
    <location>
        <begin position="14"/>
        <end position="48"/>
    </location>
</feature>
<dbReference type="OrthoDB" id="2595934at2759"/>
<proteinExistence type="predicted"/>
<dbReference type="HOGENOM" id="CLU_1482369_0_0_1"/>
<evidence type="ECO:0000313" key="3">
    <source>
        <dbReference type="Proteomes" id="UP000017559"/>
    </source>
</evidence>
<dbReference type="STRING" id="1381753.V2XNU9"/>
<dbReference type="PROSITE" id="PS50048">
    <property type="entry name" value="ZN2_CY6_FUNGAL_2"/>
    <property type="match status" value="1"/>
</dbReference>
<gene>
    <name evidence="2" type="ORF">Moror_8385</name>
</gene>
<evidence type="ECO:0000313" key="2">
    <source>
        <dbReference type="EMBL" id="ESK94185.1"/>
    </source>
</evidence>
<dbReference type="KEGG" id="mrr:Moror_8385"/>
<dbReference type="EMBL" id="AWSO01000151">
    <property type="protein sequence ID" value="ESK94185.1"/>
    <property type="molecule type" value="Genomic_DNA"/>
</dbReference>
<accession>V2XNU9</accession>
<dbReference type="Proteomes" id="UP000017559">
    <property type="component" value="Unassembled WGS sequence"/>
</dbReference>
<dbReference type="GO" id="GO:0000981">
    <property type="term" value="F:DNA-binding transcription factor activity, RNA polymerase II-specific"/>
    <property type="evidence" value="ECO:0007669"/>
    <property type="project" value="InterPro"/>
</dbReference>
<dbReference type="Gene3D" id="4.10.240.10">
    <property type="entry name" value="Zn(2)-C6 fungal-type DNA-binding domain"/>
    <property type="match status" value="1"/>
</dbReference>
<sequence>MASSKSKSKQKLTACSNCRRLKTRCELLDLQSPVRCHRCKKVKVACSYSEMDEIVFLQPQERPKSTEEIYLTFARAFRDLQAFSLDYSNTPYTWIMDSRNIAVDALPQRVVDWFGWFNGSTVVNGHGLDWSYPLVSIANLQPCYSFVDLDGPLFLPEDALQNIIPINQVQELLEIYQQKYGG</sequence>
<organism evidence="2 3">
    <name type="scientific">Moniliophthora roreri (strain MCA 2997)</name>
    <name type="common">Cocoa frosty pod rot fungus</name>
    <name type="synonym">Crinipellis roreri</name>
    <dbReference type="NCBI Taxonomy" id="1381753"/>
    <lineage>
        <taxon>Eukaryota</taxon>
        <taxon>Fungi</taxon>
        <taxon>Dikarya</taxon>
        <taxon>Basidiomycota</taxon>
        <taxon>Agaricomycotina</taxon>
        <taxon>Agaricomycetes</taxon>
        <taxon>Agaricomycetidae</taxon>
        <taxon>Agaricales</taxon>
        <taxon>Marasmiineae</taxon>
        <taxon>Marasmiaceae</taxon>
        <taxon>Moniliophthora</taxon>
    </lineage>
</organism>
<dbReference type="InterPro" id="IPR001138">
    <property type="entry name" value="Zn2Cys6_DnaBD"/>
</dbReference>
<reference evidence="2 3" key="1">
    <citation type="journal article" date="2014" name="BMC Genomics">
        <title>Genome and secretome analysis of the hemibiotrophic fungal pathogen, Moniliophthora roreri, which causes frosty pod rot disease of cacao: mechanisms of the biotrophic and necrotrophic phases.</title>
        <authorList>
            <person name="Meinhardt L.W."/>
            <person name="Costa G.G.L."/>
            <person name="Thomazella D.P.T."/>
            <person name="Teixeira P.J.P.L."/>
            <person name="Carazzolle M.F."/>
            <person name="Schuster S.C."/>
            <person name="Carlson J.E."/>
            <person name="Guiltinan M.J."/>
            <person name="Mieczkowski P."/>
            <person name="Farmer A."/>
            <person name="Ramaraj T."/>
            <person name="Crozier J."/>
            <person name="Davis R.E."/>
            <person name="Shao J."/>
            <person name="Melnick R.L."/>
            <person name="Pereira G.A.G."/>
            <person name="Bailey B.A."/>
        </authorList>
    </citation>
    <scope>NUCLEOTIDE SEQUENCE [LARGE SCALE GENOMIC DNA]</scope>
    <source>
        <strain evidence="2 3">MCA 2997</strain>
    </source>
</reference>
<dbReference type="GO" id="GO:0008270">
    <property type="term" value="F:zinc ion binding"/>
    <property type="evidence" value="ECO:0007669"/>
    <property type="project" value="InterPro"/>
</dbReference>